<dbReference type="CDD" id="cd00112">
    <property type="entry name" value="LDLa"/>
    <property type="match status" value="1"/>
</dbReference>
<sequence>MGLLICLIFGAFLITSLHQCTHAENVLNDKDNQTAGCGSAECQQLRDRLDTVEAAIRSLVSVLKSQKDEQSVKINSVIASDPALRAILSSSNAQISANNVTLSSSEVDDRQEKNAVHYLKGGVKCSLAHLVDVNYSATENVTATLTKNNSLQIEWTLISTECLKFSTGVWIRIFEEETQHQSSSAKMYWEIPNKCLKRRANASFSIVLPPRSVKTSPPDKTKSCNFQLLDTLIRCRAYTVEVVPNYQSLMGRPLRTRIVIPPEEGYSATTALGFQAFSHSDTLSLKWQDSSGCAPQMSYIVLESFPENGLNVSNTNPAVKVPRSCLQSDDGKQNHRSFSLTLSNQQTCPVEWKRLDACRSYRVDLTSEYSGAWTSGTSSLEIFTTQHGMFPDNPFVWYCDAFTFYCNSSNSRNNRACLGNRYFCRGDTEMKCDLGIPINCNKMCSKGFRCGLQCISTENVCDGKYDCFDGSDEHYNCDYARHCDQLTESFGQFSSLKRFPGPQIKQIYFLNAVQKTIVSIAVQANYTIWLSFYKFNTLNAHSLNVYDGPYVTSPLLLSHSGSTKPPSIRSSSNTLYVEFPSYYYNQNYGVDVFYTSMPKTGTPFIPGCGGYVYDNGAVFSPNFIDHHLDDCVWFVEARQSGYAIFLSRDYKISTNQPKITVRDGWSSDGQVLYDEEYSSQGRMVVHSITRKLTVQFRPPTVMTERINSSWNVSSVSTTECEQNLVGLSGTIKSLNYPSKYPNSSDCRWAIFTPPDTKIRLFFPTVETEEGFDYVYVYDGPTTSSRLLLEKSGLASALFTVTSSTNEMLIRFTSDEEISFPGFLAIYSVV</sequence>
<dbReference type="Pfam" id="PF00057">
    <property type="entry name" value="Ldl_recept_a"/>
    <property type="match status" value="1"/>
</dbReference>
<keyword evidence="6" id="KW-1185">Reference proteome</keyword>
<accession>A0AAD5KRG2</accession>
<dbReference type="SMART" id="SM00192">
    <property type="entry name" value="LDLa"/>
    <property type="match status" value="1"/>
</dbReference>
<name>A0AAD5KRG2_9CRUS</name>
<dbReference type="PROSITE" id="PS50068">
    <property type="entry name" value="LDLRA_2"/>
    <property type="match status" value="1"/>
</dbReference>
<feature type="signal peptide" evidence="3">
    <location>
        <begin position="1"/>
        <end position="23"/>
    </location>
</feature>
<comment type="caution">
    <text evidence="5">The sequence shown here is derived from an EMBL/GenBank/DDBJ whole genome shotgun (WGS) entry which is preliminary data.</text>
</comment>
<evidence type="ECO:0000256" key="3">
    <source>
        <dbReference type="SAM" id="SignalP"/>
    </source>
</evidence>
<feature type="domain" description="CUB" evidence="4">
    <location>
        <begin position="720"/>
        <end position="829"/>
    </location>
</feature>
<evidence type="ECO:0000256" key="1">
    <source>
        <dbReference type="ARBA" id="ARBA00023157"/>
    </source>
</evidence>
<dbReference type="Gene3D" id="2.60.120.290">
    <property type="entry name" value="Spermadhesin, CUB domain"/>
    <property type="match status" value="2"/>
</dbReference>
<dbReference type="Gene3D" id="4.10.400.10">
    <property type="entry name" value="Low-density Lipoprotein Receptor"/>
    <property type="match status" value="1"/>
</dbReference>
<dbReference type="InterPro" id="IPR023415">
    <property type="entry name" value="LDLR_class-A_CS"/>
</dbReference>
<dbReference type="InterPro" id="IPR000859">
    <property type="entry name" value="CUB_dom"/>
</dbReference>
<dbReference type="Proteomes" id="UP000820818">
    <property type="component" value="Linkage Group LG5"/>
</dbReference>
<keyword evidence="1" id="KW-1015">Disulfide bond</keyword>
<keyword evidence="3" id="KW-0732">Signal</keyword>
<dbReference type="AlphaFoldDB" id="A0AAD5KRG2"/>
<dbReference type="SUPFAM" id="SSF49854">
    <property type="entry name" value="Spermadhesin, CUB domain"/>
    <property type="match status" value="3"/>
</dbReference>
<gene>
    <name evidence="5" type="ORF">GHT06_015650</name>
</gene>
<protein>
    <recommendedName>
        <fullName evidence="4">CUB domain-containing protein</fullName>
    </recommendedName>
</protein>
<feature type="chain" id="PRO_5042261131" description="CUB domain-containing protein" evidence="3">
    <location>
        <begin position="24"/>
        <end position="829"/>
    </location>
</feature>
<dbReference type="InterPro" id="IPR052129">
    <property type="entry name" value="Spermadhesin-Link_domain"/>
</dbReference>
<evidence type="ECO:0000259" key="4">
    <source>
        <dbReference type="PROSITE" id="PS01180"/>
    </source>
</evidence>
<evidence type="ECO:0000313" key="6">
    <source>
        <dbReference type="Proteomes" id="UP000820818"/>
    </source>
</evidence>
<dbReference type="InterPro" id="IPR035914">
    <property type="entry name" value="Sperma_CUB_dom_sf"/>
</dbReference>
<evidence type="ECO:0000256" key="2">
    <source>
        <dbReference type="PROSITE-ProRule" id="PRU00124"/>
    </source>
</evidence>
<dbReference type="EMBL" id="WJBH02000005">
    <property type="protein sequence ID" value="KAI9558861.1"/>
    <property type="molecule type" value="Genomic_DNA"/>
</dbReference>
<dbReference type="CDD" id="cd00041">
    <property type="entry name" value="CUB"/>
    <property type="match status" value="2"/>
</dbReference>
<dbReference type="Pfam" id="PF00431">
    <property type="entry name" value="CUB"/>
    <property type="match status" value="2"/>
</dbReference>
<dbReference type="PROSITE" id="PS01209">
    <property type="entry name" value="LDLRA_1"/>
    <property type="match status" value="1"/>
</dbReference>
<reference evidence="5 6" key="1">
    <citation type="submission" date="2022-05" db="EMBL/GenBank/DDBJ databases">
        <title>A multi-omics perspective on studying reproductive biology in Daphnia sinensis.</title>
        <authorList>
            <person name="Jia J."/>
        </authorList>
    </citation>
    <scope>NUCLEOTIDE SEQUENCE [LARGE SCALE GENOMIC DNA]</scope>
    <source>
        <strain evidence="5 6">WSL</strain>
    </source>
</reference>
<dbReference type="PANTHER" id="PTHR46908:SF4">
    <property type="entry name" value="TUMOR NECROSIS FACTOR-INDUCIBLE GENE 6 PROTEIN"/>
    <property type="match status" value="1"/>
</dbReference>
<dbReference type="InterPro" id="IPR002172">
    <property type="entry name" value="LDrepeatLR_classA_rpt"/>
</dbReference>
<dbReference type="InterPro" id="IPR036055">
    <property type="entry name" value="LDL_receptor-like_sf"/>
</dbReference>
<organism evidence="5 6">
    <name type="scientific">Daphnia sinensis</name>
    <dbReference type="NCBI Taxonomy" id="1820382"/>
    <lineage>
        <taxon>Eukaryota</taxon>
        <taxon>Metazoa</taxon>
        <taxon>Ecdysozoa</taxon>
        <taxon>Arthropoda</taxon>
        <taxon>Crustacea</taxon>
        <taxon>Branchiopoda</taxon>
        <taxon>Diplostraca</taxon>
        <taxon>Cladocera</taxon>
        <taxon>Anomopoda</taxon>
        <taxon>Daphniidae</taxon>
        <taxon>Daphnia</taxon>
        <taxon>Daphnia similis group</taxon>
    </lineage>
</organism>
<dbReference type="PANTHER" id="PTHR46908">
    <property type="entry name" value="CUBILIN-LIKE PROTEIN"/>
    <property type="match status" value="1"/>
</dbReference>
<dbReference type="PROSITE" id="PS01180">
    <property type="entry name" value="CUB"/>
    <property type="match status" value="1"/>
</dbReference>
<dbReference type="SMART" id="SM00042">
    <property type="entry name" value="CUB"/>
    <property type="match status" value="1"/>
</dbReference>
<evidence type="ECO:0000313" key="5">
    <source>
        <dbReference type="EMBL" id="KAI9558861.1"/>
    </source>
</evidence>
<comment type="caution">
    <text evidence="2">Lacks conserved residue(s) required for the propagation of feature annotation.</text>
</comment>
<proteinExistence type="predicted"/>